<dbReference type="RefSeq" id="WP_089803216.1">
    <property type="nucleotide sequence ID" value="NZ_BJYE01000034.1"/>
</dbReference>
<dbReference type="PROSITE" id="PS50885">
    <property type="entry name" value="HAMP"/>
    <property type="match status" value="1"/>
</dbReference>
<dbReference type="InterPro" id="IPR036890">
    <property type="entry name" value="HATPase_C_sf"/>
</dbReference>
<dbReference type="Pfam" id="PF00672">
    <property type="entry name" value="HAMP"/>
    <property type="match status" value="1"/>
</dbReference>
<feature type="domain" description="HAMP" evidence="16">
    <location>
        <begin position="177"/>
        <end position="230"/>
    </location>
</feature>
<evidence type="ECO:0000256" key="4">
    <source>
        <dbReference type="ARBA" id="ARBA00022475"/>
    </source>
</evidence>
<feature type="domain" description="Histidine kinase" evidence="15">
    <location>
        <begin position="238"/>
        <end position="449"/>
    </location>
</feature>
<evidence type="ECO:0000259" key="15">
    <source>
        <dbReference type="PROSITE" id="PS50109"/>
    </source>
</evidence>
<dbReference type="SMART" id="SM00387">
    <property type="entry name" value="HATPase_c"/>
    <property type="match status" value="1"/>
</dbReference>
<dbReference type="GO" id="GO:0005524">
    <property type="term" value="F:ATP binding"/>
    <property type="evidence" value="ECO:0007669"/>
    <property type="project" value="UniProtKB-KW"/>
</dbReference>
<evidence type="ECO:0000256" key="8">
    <source>
        <dbReference type="ARBA" id="ARBA00022741"/>
    </source>
</evidence>
<feature type="transmembrane region" description="Helical" evidence="14">
    <location>
        <begin position="7"/>
        <end position="30"/>
    </location>
</feature>
<dbReference type="FunFam" id="1.10.287.130:FF:000001">
    <property type="entry name" value="Two-component sensor histidine kinase"/>
    <property type="match status" value="1"/>
</dbReference>
<evidence type="ECO:0000256" key="14">
    <source>
        <dbReference type="SAM" id="Phobius"/>
    </source>
</evidence>
<dbReference type="EC" id="2.7.13.3" evidence="3"/>
<sequence>MQLKTKLVLLNTSGFLLFLFVIQMLIYFSFVQIMTNQEMSRIEAQATTVLEAFAQDAVMDVDPVQLLKAYVPTDGMVRLVDEENVIMQVVTQDARLTTLEVDFINRSVSEQLTLGDGERFAKVSVPMIYVDQKVRMLEIVQPLKYIDDALEVLMLVLIISFFIMIIPAVLIGQTIARAVIQPIKRLSVAMQHNQQDGKWETVDFSHRKDELGQVALSFNEMNKRLKRMFDTQEQFVANASHELKTPLAVIKSYVRLIERQGHARPEVIEESLETINHETDRMHHLIQQMLTLVAIEKGEQLTFKQVRLNALLKQVSKSIALAFDRLINLQLPEEDLVIVGDEDKLKQLLYILLDNAQKYSDDAIDLRLKKEGDHILIEVEDRGEGLGELDQEAIFDRFYRVDKARTRETGGTGLGLTIAKAIVHQHEGEIKVESVEGEGTTFQVVLPAS</sequence>
<comment type="catalytic activity">
    <reaction evidence="1">
        <text>ATP + protein L-histidine = ADP + protein N-phospho-L-histidine.</text>
        <dbReference type="EC" id="2.7.13.3"/>
    </reaction>
</comment>
<dbReference type="Pfam" id="PF02518">
    <property type="entry name" value="HATPase_c"/>
    <property type="match status" value="1"/>
</dbReference>
<keyword evidence="11 14" id="KW-1133">Transmembrane helix</keyword>
<dbReference type="InterPro" id="IPR050428">
    <property type="entry name" value="TCS_sensor_his_kinase"/>
</dbReference>
<dbReference type="STRING" id="442899.SAMN05720591_13213"/>
<keyword evidence="7 14" id="KW-0812">Transmembrane</keyword>
<dbReference type="InterPro" id="IPR005467">
    <property type="entry name" value="His_kinase_dom"/>
</dbReference>
<dbReference type="FunFam" id="3.30.565.10:FF:000006">
    <property type="entry name" value="Sensor histidine kinase WalK"/>
    <property type="match status" value="1"/>
</dbReference>
<keyword evidence="12" id="KW-0902">Two-component regulatory system</keyword>
<evidence type="ECO:0000256" key="12">
    <source>
        <dbReference type="ARBA" id="ARBA00023012"/>
    </source>
</evidence>
<name>A0A511X3V5_9BACI</name>
<dbReference type="Pfam" id="PF00512">
    <property type="entry name" value="HisKA"/>
    <property type="match status" value="1"/>
</dbReference>
<proteinExistence type="predicted"/>
<dbReference type="InterPro" id="IPR004358">
    <property type="entry name" value="Sig_transdc_His_kin-like_C"/>
</dbReference>
<dbReference type="SUPFAM" id="SSF55874">
    <property type="entry name" value="ATPase domain of HSP90 chaperone/DNA topoisomerase II/histidine kinase"/>
    <property type="match status" value="1"/>
</dbReference>
<dbReference type="InterPro" id="IPR003661">
    <property type="entry name" value="HisK_dim/P_dom"/>
</dbReference>
<dbReference type="OrthoDB" id="9786919at2"/>
<dbReference type="SUPFAM" id="SSF158472">
    <property type="entry name" value="HAMP domain-like"/>
    <property type="match status" value="1"/>
</dbReference>
<evidence type="ECO:0000256" key="5">
    <source>
        <dbReference type="ARBA" id="ARBA00022553"/>
    </source>
</evidence>
<feature type="transmembrane region" description="Helical" evidence="14">
    <location>
        <begin position="152"/>
        <end position="176"/>
    </location>
</feature>
<dbReference type="EMBL" id="BJYE01000034">
    <property type="protein sequence ID" value="GEN57621.1"/>
    <property type="molecule type" value="Genomic_DNA"/>
</dbReference>
<keyword evidence="8" id="KW-0547">Nucleotide-binding</keyword>
<dbReference type="Gene3D" id="1.10.287.130">
    <property type="match status" value="1"/>
</dbReference>
<evidence type="ECO:0000256" key="9">
    <source>
        <dbReference type="ARBA" id="ARBA00022777"/>
    </source>
</evidence>
<dbReference type="GO" id="GO:0000155">
    <property type="term" value="F:phosphorelay sensor kinase activity"/>
    <property type="evidence" value="ECO:0007669"/>
    <property type="project" value="InterPro"/>
</dbReference>
<evidence type="ECO:0000256" key="6">
    <source>
        <dbReference type="ARBA" id="ARBA00022679"/>
    </source>
</evidence>
<gene>
    <name evidence="17" type="primary">ykoH</name>
    <name evidence="17" type="ORF">HAL01_20850</name>
</gene>
<reference evidence="17 18" key="1">
    <citation type="submission" date="2019-07" db="EMBL/GenBank/DDBJ databases">
        <title>Whole genome shotgun sequence of Halolactibacillus alkaliphilus NBRC 103919.</title>
        <authorList>
            <person name="Hosoyama A."/>
            <person name="Uohara A."/>
            <person name="Ohji S."/>
            <person name="Ichikawa N."/>
        </authorList>
    </citation>
    <scope>NUCLEOTIDE SEQUENCE [LARGE SCALE GENOMIC DNA]</scope>
    <source>
        <strain evidence="17 18">NBRC 103919</strain>
    </source>
</reference>
<evidence type="ECO:0000256" key="3">
    <source>
        <dbReference type="ARBA" id="ARBA00012438"/>
    </source>
</evidence>
<dbReference type="SUPFAM" id="SSF47384">
    <property type="entry name" value="Homodimeric domain of signal transducing histidine kinase"/>
    <property type="match status" value="1"/>
</dbReference>
<keyword evidence="6" id="KW-0808">Transferase</keyword>
<evidence type="ECO:0000256" key="1">
    <source>
        <dbReference type="ARBA" id="ARBA00000085"/>
    </source>
</evidence>
<comment type="subcellular location">
    <subcellularLocation>
        <location evidence="2">Cell membrane</location>
        <topology evidence="2">Multi-pass membrane protein</topology>
    </subcellularLocation>
</comment>
<dbReference type="CDD" id="cd06225">
    <property type="entry name" value="HAMP"/>
    <property type="match status" value="1"/>
</dbReference>
<accession>A0A511X3V5</accession>
<evidence type="ECO:0000256" key="2">
    <source>
        <dbReference type="ARBA" id="ARBA00004651"/>
    </source>
</evidence>
<keyword evidence="4" id="KW-1003">Cell membrane</keyword>
<dbReference type="PRINTS" id="PR00344">
    <property type="entry name" value="BCTRLSENSOR"/>
</dbReference>
<comment type="caution">
    <text evidence="17">The sequence shown here is derived from an EMBL/GenBank/DDBJ whole genome shotgun (WGS) entry which is preliminary data.</text>
</comment>
<dbReference type="SMART" id="SM00304">
    <property type="entry name" value="HAMP"/>
    <property type="match status" value="1"/>
</dbReference>
<evidence type="ECO:0000256" key="13">
    <source>
        <dbReference type="ARBA" id="ARBA00023136"/>
    </source>
</evidence>
<evidence type="ECO:0000313" key="17">
    <source>
        <dbReference type="EMBL" id="GEN57621.1"/>
    </source>
</evidence>
<keyword evidence="10" id="KW-0067">ATP-binding</keyword>
<dbReference type="InterPro" id="IPR036097">
    <property type="entry name" value="HisK_dim/P_sf"/>
</dbReference>
<dbReference type="PANTHER" id="PTHR45436">
    <property type="entry name" value="SENSOR HISTIDINE KINASE YKOH"/>
    <property type="match status" value="1"/>
</dbReference>
<evidence type="ECO:0000256" key="7">
    <source>
        <dbReference type="ARBA" id="ARBA00022692"/>
    </source>
</evidence>
<evidence type="ECO:0000256" key="11">
    <source>
        <dbReference type="ARBA" id="ARBA00022989"/>
    </source>
</evidence>
<organism evidence="17 18">
    <name type="scientific">Halolactibacillus alkaliphilus</name>
    <dbReference type="NCBI Taxonomy" id="442899"/>
    <lineage>
        <taxon>Bacteria</taxon>
        <taxon>Bacillati</taxon>
        <taxon>Bacillota</taxon>
        <taxon>Bacilli</taxon>
        <taxon>Bacillales</taxon>
        <taxon>Bacillaceae</taxon>
        <taxon>Halolactibacillus</taxon>
    </lineage>
</organism>
<keyword evidence="13 14" id="KW-0472">Membrane</keyword>
<dbReference type="SMART" id="SM00388">
    <property type="entry name" value="HisKA"/>
    <property type="match status" value="1"/>
</dbReference>
<dbReference type="InterPro" id="IPR003660">
    <property type="entry name" value="HAMP_dom"/>
</dbReference>
<protein>
    <recommendedName>
        <fullName evidence="3">histidine kinase</fullName>
        <ecNumber evidence="3">2.7.13.3</ecNumber>
    </recommendedName>
</protein>
<dbReference type="AlphaFoldDB" id="A0A511X3V5"/>
<evidence type="ECO:0000313" key="18">
    <source>
        <dbReference type="Proteomes" id="UP000321400"/>
    </source>
</evidence>
<dbReference type="PANTHER" id="PTHR45436:SF5">
    <property type="entry name" value="SENSOR HISTIDINE KINASE TRCS"/>
    <property type="match status" value="1"/>
</dbReference>
<dbReference type="InterPro" id="IPR003594">
    <property type="entry name" value="HATPase_dom"/>
</dbReference>
<dbReference type="Proteomes" id="UP000321400">
    <property type="component" value="Unassembled WGS sequence"/>
</dbReference>
<dbReference type="Gene3D" id="3.30.565.10">
    <property type="entry name" value="Histidine kinase-like ATPase, C-terminal domain"/>
    <property type="match status" value="1"/>
</dbReference>
<dbReference type="Gene3D" id="6.10.340.10">
    <property type="match status" value="1"/>
</dbReference>
<evidence type="ECO:0000259" key="16">
    <source>
        <dbReference type="PROSITE" id="PS50885"/>
    </source>
</evidence>
<keyword evidence="5" id="KW-0597">Phosphoprotein</keyword>
<keyword evidence="9 17" id="KW-0418">Kinase</keyword>
<evidence type="ECO:0000256" key="10">
    <source>
        <dbReference type="ARBA" id="ARBA00022840"/>
    </source>
</evidence>
<dbReference type="CDD" id="cd00082">
    <property type="entry name" value="HisKA"/>
    <property type="match status" value="1"/>
</dbReference>
<dbReference type="PROSITE" id="PS50109">
    <property type="entry name" value="HIS_KIN"/>
    <property type="match status" value="1"/>
</dbReference>
<dbReference type="GO" id="GO:0005886">
    <property type="term" value="C:plasma membrane"/>
    <property type="evidence" value="ECO:0007669"/>
    <property type="project" value="UniProtKB-SubCell"/>
</dbReference>
<keyword evidence="18" id="KW-1185">Reference proteome</keyword>